<evidence type="ECO:0000313" key="2">
    <source>
        <dbReference type="EMBL" id="KIH63071.1"/>
    </source>
</evidence>
<feature type="region of interest" description="Disordered" evidence="1">
    <location>
        <begin position="362"/>
        <end position="419"/>
    </location>
</feature>
<reference evidence="2 3" key="1">
    <citation type="submission" date="2013-12" db="EMBL/GenBank/DDBJ databases">
        <title>Draft genome of the parsitic nematode Ancylostoma duodenale.</title>
        <authorList>
            <person name="Mitreva M."/>
        </authorList>
    </citation>
    <scope>NUCLEOTIDE SEQUENCE [LARGE SCALE GENOMIC DNA]</scope>
    <source>
        <strain evidence="2 3">Zhejiang</strain>
    </source>
</reference>
<feature type="compositionally biased region" description="Polar residues" evidence="1">
    <location>
        <begin position="30"/>
        <end position="45"/>
    </location>
</feature>
<dbReference type="Proteomes" id="UP000054047">
    <property type="component" value="Unassembled WGS sequence"/>
</dbReference>
<name>A0A0C2H113_9BILA</name>
<feature type="compositionally biased region" description="Basic and acidic residues" evidence="1">
    <location>
        <begin position="374"/>
        <end position="393"/>
    </location>
</feature>
<proteinExistence type="predicted"/>
<dbReference type="EMBL" id="KN728897">
    <property type="protein sequence ID" value="KIH63071.1"/>
    <property type="molecule type" value="Genomic_DNA"/>
</dbReference>
<dbReference type="AlphaFoldDB" id="A0A0C2H113"/>
<accession>A0A0C2H113</accession>
<protein>
    <submittedName>
        <fullName evidence="2">Uncharacterized protein</fullName>
    </submittedName>
</protein>
<evidence type="ECO:0000256" key="1">
    <source>
        <dbReference type="SAM" id="MobiDB-lite"/>
    </source>
</evidence>
<organism evidence="2 3">
    <name type="scientific">Ancylostoma duodenale</name>
    <dbReference type="NCBI Taxonomy" id="51022"/>
    <lineage>
        <taxon>Eukaryota</taxon>
        <taxon>Metazoa</taxon>
        <taxon>Ecdysozoa</taxon>
        <taxon>Nematoda</taxon>
        <taxon>Chromadorea</taxon>
        <taxon>Rhabditida</taxon>
        <taxon>Rhabditina</taxon>
        <taxon>Rhabditomorpha</taxon>
        <taxon>Strongyloidea</taxon>
        <taxon>Ancylostomatidae</taxon>
        <taxon>Ancylostomatinae</taxon>
        <taxon>Ancylostoma</taxon>
    </lineage>
</organism>
<dbReference type="OrthoDB" id="5874850at2759"/>
<evidence type="ECO:0000313" key="3">
    <source>
        <dbReference type="Proteomes" id="UP000054047"/>
    </source>
</evidence>
<sequence length="521" mass="58531">MPMLAEPSTSVVADASEQRQIGSVSDAMVGSQSPNGMGVNDTRSSQTELEELKVCDNVLKRVKDIEIMLVAEVAKHWRTNEAKRENFEKVARQVTQAGMAKLVEQQRETDRLKRAGNAGAREMKLDIPEWARQAAAREQLEGSRVEELLAEDTQSARSFASFVKREVRGAPGRHDPMNAYLKYIALPEVPCFSGRDRDYSWESFLEAPSMKYHRQSWSGGEMKALLKAKLTDKAKAQYEVLPKEVRHASFEGLVEALSAAHRADRQTRRVVALGKLGQLSKAETQTVTEFCVELERLSPKAYPEMNDVALATTRAQQLYEQLVHWPESYHLLEAMEKQDGSTYNNLKEAAMRVERRRLTLETVKEPRFQGSNGEYRERWPQRRQEADQEDKQRATGKWGSQTERPSTRAGGDDPQIGFLPQLGIRKEKGLRELFYGENSHGPPPKVTMGASPSLSFMPEKIVENCNVAGGQGGCPSAIICALDRKAVEKSRSARKAGSSGCLHTDEALPRFQKLKPQYLRR</sequence>
<gene>
    <name evidence="2" type="ORF">ANCDUO_06637</name>
</gene>
<keyword evidence="3" id="KW-1185">Reference proteome</keyword>
<feature type="region of interest" description="Disordered" evidence="1">
    <location>
        <begin position="1"/>
        <end position="45"/>
    </location>
</feature>